<keyword evidence="10" id="KW-0067">ATP-binding</keyword>
<dbReference type="InterPro" id="IPR036890">
    <property type="entry name" value="HATPase_C_sf"/>
</dbReference>
<evidence type="ECO:0000256" key="6">
    <source>
        <dbReference type="ARBA" id="ARBA00022679"/>
    </source>
</evidence>
<evidence type="ECO:0000256" key="1">
    <source>
        <dbReference type="ARBA" id="ARBA00000085"/>
    </source>
</evidence>
<keyword evidence="12" id="KW-0902">Two-component regulatory system</keyword>
<reference evidence="20 21" key="1">
    <citation type="journal article" date="2023" name="Int. J. Syst. Evol. Microbiol.">
        <title>Streptococcus sciuri sp. nov., Staphylococcus marylandisciuri sp. nov. and Staphylococcus americanisciuri sp. nov., isolated from faeces of eastern grey squirrel (Sciurus carolinensis).</title>
        <authorList>
            <person name="Volokhov D.V."/>
            <person name="Zagorodnyaya T.A."/>
            <person name="Furtak V.A."/>
            <person name="Nattanmai G."/>
            <person name="Randall L."/>
            <person name="Jose S."/>
            <person name="Gao Y."/>
            <person name="Eisenberg T."/>
            <person name="Delmonte P."/>
            <person name="Blom J."/>
            <person name="Mitchell K.K."/>
        </authorList>
    </citation>
    <scope>NUCLEOTIDE SEQUENCE [LARGE SCALE GENOMIC DNA]</scope>
    <source>
        <strain evidence="20 21">SQ8-PEA</strain>
    </source>
</reference>
<proteinExistence type="predicted"/>
<accession>A0ABT2QMQ4</accession>
<dbReference type="PROSITE" id="PS50885">
    <property type="entry name" value="HAMP"/>
    <property type="match status" value="1"/>
</dbReference>
<evidence type="ECO:0000259" key="19">
    <source>
        <dbReference type="PROSITE" id="PS50885"/>
    </source>
</evidence>
<evidence type="ECO:0000256" key="14">
    <source>
        <dbReference type="ARBA" id="ARBA00023136"/>
    </source>
</evidence>
<dbReference type="Pfam" id="PF00672">
    <property type="entry name" value="HAMP"/>
    <property type="match status" value="1"/>
</dbReference>
<evidence type="ECO:0000313" key="20">
    <source>
        <dbReference type="EMBL" id="MCU5745259.1"/>
    </source>
</evidence>
<keyword evidence="7 17" id="KW-0812">Transmembrane</keyword>
<feature type="domain" description="Histidine kinase" evidence="18">
    <location>
        <begin position="246"/>
        <end position="456"/>
    </location>
</feature>
<dbReference type="PANTHER" id="PTHR45528">
    <property type="entry name" value="SENSOR HISTIDINE KINASE CPXA"/>
    <property type="match status" value="1"/>
</dbReference>
<evidence type="ECO:0000256" key="3">
    <source>
        <dbReference type="ARBA" id="ARBA00012438"/>
    </source>
</evidence>
<dbReference type="EMBL" id="JAOPKZ010000001">
    <property type="protein sequence ID" value="MCU5745259.1"/>
    <property type="molecule type" value="Genomic_DNA"/>
</dbReference>
<dbReference type="SMART" id="SM00304">
    <property type="entry name" value="HAMP"/>
    <property type="match status" value="1"/>
</dbReference>
<name>A0ABT2QMQ4_9STAP</name>
<dbReference type="CDD" id="cd00082">
    <property type="entry name" value="HisKA"/>
    <property type="match status" value="1"/>
</dbReference>
<dbReference type="CDD" id="cd06225">
    <property type="entry name" value="HAMP"/>
    <property type="match status" value="1"/>
</dbReference>
<evidence type="ECO:0000256" key="7">
    <source>
        <dbReference type="ARBA" id="ARBA00022692"/>
    </source>
</evidence>
<dbReference type="PANTHER" id="PTHR45528:SF11">
    <property type="entry name" value="HISTIDINE KINASE"/>
    <property type="match status" value="1"/>
</dbReference>
<keyword evidence="4" id="KW-1003">Cell membrane</keyword>
<dbReference type="SMART" id="SM00388">
    <property type="entry name" value="HisKA"/>
    <property type="match status" value="1"/>
</dbReference>
<dbReference type="Gene3D" id="6.10.340.10">
    <property type="match status" value="1"/>
</dbReference>
<dbReference type="InterPro" id="IPR050398">
    <property type="entry name" value="HssS/ArlS-like"/>
</dbReference>
<feature type="transmembrane region" description="Helical" evidence="17">
    <location>
        <begin position="165"/>
        <end position="189"/>
    </location>
</feature>
<dbReference type="InterPro" id="IPR003661">
    <property type="entry name" value="HisK_dim/P_dom"/>
</dbReference>
<comment type="caution">
    <text evidence="20">The sequence shown here is derived from an EMBL/GenBank/DDBJ whole genome shotgun (WGS) entry which is preliminary data.</text>
</comment>
<evidence type="ECO:0000256" key="12">
    <source>
        <dbReference type="ARBA" id="ARBA00023012"/>
    </source>
</evidence>
<evidence type="ECO:0000313" key="21">
    <source>
        <dbReference type="Proteomes" id="UP001209553"/>
    </source>
</evidence>
<evidence type="ECO:0000256" key="15">
    <source>
        <dbReference type="ARBA" id="ARBA00037219"/>
    </source>
</evidence>
<dbReference type="Gene3D" id="1.10.287.130">
    <property type="match status" value="1"/>
</dbReference>
<evidence type="ECO:0000256" key="5">
    <source>
        <dbReference type="ARBA" id="ARBA00022553"/>
    </source>
</evidence>
<sequence length="456" mass="52873">MFKSLYTRIAIYTITVMLFSALVSFLFTNIYYHVNLKSSNDAKIMRTLKEARSYHSTLNNDKFNFYFKHLGEMNYQIMTVDYDGNKRFYGEKFRKDNISHKDVQRVLNGHDYHGIKHLPYHLFVTGFFENVTSNTVGVQFKSKNQTMAVFMRPDIGKTFSEFRTFLAILITLLLLISILLVISSTYAIIKPVQQLKSATEQLMIGNFNRPIKRTRKDELGTLQYRFEKMRIALKQLDDMRSHFVQNVSHEIKTPLTHIHHQLTELRNASSPEDRNIYINEIYRTTTQLSNLTKELLLLAELDNGDHLKLNDSVRVNELITNIVRHNQFAADQKNIVVFTELDEVSLKGNHQLIHQALQNLVTNAIKYSREEGMVEIVVKHCDDEVTITVSDDGEGITEEVQTHLFERFYKVNHHDNSNGLGLAIAQSIVELHEGRITVESQRDEGTTFKVVLPIKR</sequence>
<evidence type="ECO:0000256" key="11">
    <source>
        <dbReference type="ARBA" id="ARBA00022989"/>
    </source>
</evidence>
<keyword evidence="5" id="KW-0597">Phosphoprotein</keyword>
<keyword evidence="8" id="KW-0547">Nucleotide-binding</keyword>
<protein>
    <recommendedName>
        <fullName evidence="16">Heme sensor protein HssS</fullName>
        <ecNumber evidence="3">2.7.13.3</ecNumber>
    </recommendedName>
</protein>
<evidence type="ECO:0000256" key="8">
    <source>
        <dbReference type="ARBA" id="ARBA00022741"/>
    </source>
</evidence>
<feature type="domain" description="HAMP" evidence="19">
    <location>
        <begin position="186"/>
        <end position="238"/>
    </location>
</feature>
<feature type="transmembrane region" description="Helical" evidence="17">
    <location>
        <begin position="6"/>
        <end position="27"/>
    </location>
</feature>
<keyword evidence="6" id="KW-0808">Transferase</keyword>
<keyword evidence="14 17" id="KW-0472">Membrane</keyword>
<dbReference type="SUPFAM" id="SSF55874">
    <property type="entry name" value="ATPase domain of HSP90 chaperone/DNA topoisomerase II/histidine kinase"/>
    <property type="match status" value="1"/>
</dbReference>
<dbReference type="RefSeq" id="WP_262853651.1">
    <property type="nucleotide sequence ID" value="NZ_JAOPKZ010000001.1"/>
</dbReference>
<comment type="subcellular location">
    <subcellularLocation>
        <location evidence="2">Cell membrane</location>
        <topology evidence="2">Multi-pass membrane protein</topology>
    </subcellularLocation>
</comment>
<evidence type="ECO:0000256" key="16">
    <source>
        <dbReference type="ARBA" id="ARBA00040841"/>
    </source>
</evidence>
<dbReference type="Pfam" id="PF00512">
    <property type="entry name" value="HisKA"/>
    <property type="match status" value="1"/>
</dbReference>
<dbReference type="InterPro" id="IPR003660">
    <property type="entry name" value="HAMP_dom"/>
</dbReference>
<organism evidence="20 21">
    <name type="scientific">Staphylococcus marylandisciuri</name>
    <dbReference type="NCBI Taxonomy" id="2981529"/>
    <lineage>
        <taxon>Bacteria</taxon>
        <taxon>Bacillati</taxon>
        <taxon>Bacillota</taxon>
        <taxon>Bacilli</taxon>
        <taxon>Bacillales</taxon>
        <taxon>Staphylococcaceae</taxon>
        <taxon>Staphylococcus</taxon>
    </lineage>
</organism>
<keyword evidence="21" id="KW-1185">Reference proteome</keyword>
<dbReference type="PROSITE" id="PS50109">
    <property type="entry name" value="HIS_KIN"/>
    <property type="match status" value="1"/>
</dbReference>
<comment type="function">
    <text evidence="15">Member of the two-component regulatory system HssS/HssR involved in intracellular heme homeostasis and tempering of staphylococcal virulence. HssS functions as a heme sensor histidine kinase which is autophosphorylated at a histidine residue and transfers its phosphate group to an aspartate residue of HssR. HssR/HssS activates the expression of hrtAB, an efflux pump, in response to extracellular heme, hemin, hemoglobin or blood.</text>
</comment>
<dbReference type="EC" id="2.7.13.3" evidence="3"/>
<dbReference type="Gene3D" id="3.30.565.10">
    <property type="entry name" value="Histidine kinase-like ATPase, C-terminal domain"/>
    <property type="match status" value="1"/>
</dbReference>
<dbReference type="GO" id="GO:0016301">
    <property type="term" value="F:kinase activity"/>
    <property type="evidence" value="ECO:0007669"/>
    <property type="project" value="UniProtKB-KW"/>
</dbReference>
<dbReference type="CDD" id="cd00075">
    <property type="entry name" value="HATPase"/>
    <property type="match status" value="1"/>
</dbReference>
<dbReference type="PRINTS" id="PR00344">
    <property type="entry name" value="BCTRLSENSOR"/>
</dbReference>
<evidence type="ECO:0000256" key="10">
    <source>
        <dbReference type="ARBA" id="ARBA00022840"/>
    </source>
</evidence>
<evidence type="ECO:0000256" key="13">
    <source>
        <dbReference type="ARBA" id="ARBA00023026"/>
    </source>
</evidence>
<evidence type="ECO:0000256" key="4">
    <source>
        <dbReference type="ARBA" id="ARBA00022475"/>
    </source>
</evidence>
<evidence type="ECO:0000259" key="18">
    <source>
        <dbReference type="PROSITE" id="PS50109"/>
    </source>
</evidence>
<keyword evidence="13" id="KW-0843">Virulence</keyword>
<dbReference type="SUPFAM" id="SSF158472">
    <property type="entry name" value="HAMP domain-like"/>
    <property type="match status" value="1"/>
</dbReference>
<evidence type="ECO:0000256" key="17">
    <source>
        <dbReference type="SAM" id="Phobius"/>
    </source>
</evidence>
<dbReference type="SMART" id="SM00387">
    <property type="entry name" value="HATPase_c"/>
    <property type="match status" value="1"/>
</dbReference>
<dbReference type="InterPro" id="IPR004358">
    <property type="entry name" value="Sig_transdc_His_kin-like_C"/>
</dbReference>
<gene>
    <name evidence="20" type="ORF">N9R04_00805</name>
</gene>
<keyword evidence="9 20" id="KW-0418">Kinase</keyword>
<dbReference type="InterPro" id="IPR036097">
    <property type="entry name" value="HisK_dim/P_sf"/>
</dbReference>
<dbReference type="Pfam" id="PF02518">
    <property type="entry name" value="HATPase_c"/>
    <property type="match status" value="1"/>
</dbReference>
<dbReference type="Proteomes" id="UP001209553">
    <property type="component" value="Unassembled WGS sequence"/>
</dbReference>
<dbReference type="SUPFAM" id="SSF47384">
    <property type="entry name" value="Homodimeric domain of signal transducing histidine kinase"/>
    <property type="match status" value="1"/>
</dbReference>
<keyword evidence="11 17" id="KW-1133">Transmembrane helix</keyword>
<dbReference type="InterPro" id="IPR003594">
    <property type="entry name" value="HATPase_dom"/>
</dbReference>
<evidence type="ECO:0000256" key="9">
    <source>
        <dbReference type="ARBA" id="ARBA00022777"/>
    </source>
</evidence>
<dbReference type="InterPro" id="IPR005467">
    <property type="entry name" value="His_kinase_dom"/>
</dbReference>
<evidence type="ECO:0000256" key="2">
    <source>
        <dbReference type="ARBA" id="ARBA00004651"/>
    </source>
</evidence>
<comment type="catalytic activity">
    <reaction evidence="1">
        <text>ATP + protein L-histidine = ADP + protein N-phospho-L-histidine.</text>
        <dbReference type="EC" id="2.7.13.3"/>
    </reaction>
</comment>